<reference evidence="1 2" key="1">
    <citation type="submission" date="2019-01" db="EMBL/GenBank/DDBJ databases">
        <title>Chengkuizengella sp. nov., isolated from deep-sea sediment of East Pacific Ocean.</title>
        <authorList>
            <person name="Yang J."/>
            <person name="Lai Q."/>
            <person name="Shao Z."/>
        </authorList>
    </citation>
    <scope>NUCLEOTIDE SEQUENCE [LARGE SCALE GENOMIC DNA]</scope>
    <source>
        <strain evidence="1 2">YPA3-1-1</strain>
    </source>
</reference>
<dbReference type="Proteomes" id="UP000448943">
    <property type="component" value="Unassembled WGS sequence"/>
</dbReference>
<accession>A0A6N9Q8V8</accession>
<evidence type="ECO:0000313" key="2">
    <source>
        <dbReference type="Proteomes" id="UP000448943"/>
    </source>
</evidence>
<dbReference type="EMBL" id="SIJB01000055">
    <property type="protein sequence ID" value="NBI31034.1"/>
    <property type="molecule type" value="Genomic_DNA"/>
</dbReference>
<evidence type="ECO:0000313" key="1">
    <source>
        <dbReference type="EMBL" id="NBI31034.1"/>
    </source>
</evidence>
<comment type="caution">
    <text evidence="1">The sequence shown here is derived from an EMBL/GenBank/DDBJ whole genome shotgun (WGS) entry which is preliminary data.</text>
</comment>
<proteinExistence type="predicted"/>
<name>A0A6N9Q8V8_9BACL</name>
<organism evidence="1 2">
    <name type="scientific">Chengkuizengella marina</name>
    <dbReference type="NCBI Taxonomy" id="2507566"/>
    <lineage>
        <taxon>Bacteria</taxon>
        <taxon>Bacillati</taxon>
        <taxon>Bacillota</taxon>
        <taxon>Bacilli</taxon>
        <taxon>Bacillales</taxon>
        <taxon>Paenibacillaceae</taxon>
        <taxon>Chengkuizengella</taxon>
    </lineage>
</organism>
<protein>
    <submittedName>
        <fullName evidence="1">Uncharacterized protein</fullName>
    </submittedName>
</protein>
<keyword evidence="2" id="KW-1185">Reference proteome</keyword>
<dbReference type="OrthoDB" id="2088088at2"/>
<sequence length="65" mass="7373">MVENKKANVIVQRNDTIYFQAKKALTQSEHEQLSQKVRLENEQTGLNIVLVPHSVDLRVGVGDDK</sequence>
<gene>
    <name evidence="1" type="ORF">ERL59_18970</name>
</gene>
<dbReference type="AlphaFoldDB" id="A0A6N9Q8V8"/>